<protein>
    <submittedName>
        <fullName evidence="3">Uncharacterized protein</fullName>
    </submittedName>
</protein>
<dbReference type="Proteomes" id="UP000594454">
    <property type="component" value="Chromosome 5"/>
</dbReference>
<name>A0A7R8V334_HERIL</name>
<gene>
    <name evidence="3" type="ORF">HERILL_LOCUS13727</name>
</gene>
<keyword evidence="2" id="KW-0812">Transmembrane</keyword>
<dbReference type="EMBL" id="LR899013">
    <property type="protein sequence ID" value="CAD7091305.1"/>
    <property type="molecule type" value="Genomic_DNA"/>
</dbReference>
<keyword evidence="2" id="KW-1133">Transmembrane helix</keyword>
<accession>A0A7R8V334</accession>
<feature type="transmembrane region" description="Helical" evidence="2">
    <location>
        <begin position="40"/>
        <end position="62"/>
    </location>
</feature>
<evidence type="ECO:0000256" key="2">
    <source>
        <dbReference type="SAM" id="Phobius"/>
    </source>
</evidence>
<feature type="region of interest" description="Disordered" evidence="1">
    <location>
        <begin position="65"/>
        <end position="111"/>
    </location>
</feature>
<keyword evidence="4" id="KW-1185">Reference proteome</keyword>
<sequence length="111" mass="12799">MFPFIPMIYDTYPGEIAEKVCCELHHHQNKELNILNKPPVLLGAFAASVMLLFLLQAGYISWSKTSNKEPEKKVTKQRKFRSRIPERQVSRERKKKAPTWLEAANSLGSIE</sequence>
<dbReference type="AlphaFoldDB" id="A0A7R8V334"/>
<evidence type="ECO:0000313" key="3">
    <source>
        <dbReference type="EMBL" id="CAD7091305.1"/>
    </source>
</evidence>
<organism evidence="3 4">
    <name type="scientific">Hermetia illucens</name>
    <name type="common">Black soldier fly</name>
    <dbReference type="NCBI Taxonomy" id="343691"/>
    <lineage>
        <taxon>Eukaryota</taxon>
        <taxon>Metazoa</taxon>
        <taxon>Ecdysozoa</taxon>
        <taxon>Arthropoda</taxon>
        <taxon>Hexapoda</taxon>
        <taxon>Insecta</taxon>
        <taxon>Pterygota</taxon>
        <taxon>Neoptera</taxon>
        <taxon>Endopterygota</taxon>
        <taxon>Diptera</taxon>
        <taxon>Brachycera</taxon>
        <taxon>Stratiomyomorpha</taxon>
        <taxon>Stratiomyidae</taxon>
        <taxon>Hermetiinae</taxon>
        <taxon>Hermetia</taxon>
    </lineage>
</organism>
<proteinExistence type="predicted"/>
<evidence type="ECO:0000256" key="1">
    <source>
        <dbReference type="SAM" id="MobiDB-lite"/>
    </source>
</evidence>
<reference evidence="3 4" key="1">
    <citation type="submission" date="2020-11" db="EMBL/GenBank/DDBJ databases">
        <authorList>
            <person name="Wallbank WR R."/>
            <person name="Pardo Diaz C."/>
            <person name="Kozak K."/>
            <person name="Martin S."/>
            <person name="Jiggins C."/>
            <person name="Moest M."/>
            <person name="Warren A I."/>
            <person name="Generalovic N T."/>
            <person name="Byers J.R.P. K."/>
            <person name="Montejo-Kovacevich G."/>
            <person name="Yen C E."/>
        </authorList>
    </citation>
    <scope>NUCLEOTIDE SEQUENCE [LARGE SCALE GENOMIC DNA]</scope>
</reference>
<evidence type="ECO:0000313" key="4">
    <source>
        <dbReference type="Proteomes" id="UP000594454"/>
    </source>
</evidence>
<keyword evidence="2" id="KW-0472">Membrane</keyword>
<dbReference type="InParanoid" id="A0A7R8V334"/>